<dbReference type="Pfam" id="PF06108">
    <property type="entry name" value="DUF952"/>
    <property type="match status" value="1"/>
</dbReference>
<accession>A0A239N8Y1</accession>
<dbReference type="Gene3D" id="3.20.170.20">
    <property type="entry name" value="Protein of unknown function DUF952"/>
    <property type="match status" value="1"/>
</dbReference>
<dbReference type="InterPro" id="IPR009297">
    <property type="entry name" value="DUF952"/>
</dbReference>
<sequence length="105" mass="11467">MNILHLALAADWDAARQAGEYRVSTLGRTLEQEGFIHACADQTQLHGVARRFYAQVTDPLVLLTIDPAGLDVRLETPDDSPEAFPHIYGPLPLTAVISVTPFTTP</sequence>
<dbReference type="EMBL" id="FZOD01000053">
    <property type="protein sequence ID" value="SNT51190.1"/>
    <property type="molecule type" value="Genomic_DNA"/>
</dbReference>
<dbReference type="SUPFAM" id="SSF56399">
    <property type="entry name" value="ADP-ribosylation"/>
    <property type="match status" value="1"/>
</dbReference>
<dbReference type="PANTHER" id="PTHR34129">
    <property type="entry name" value="BLR1139 PROTEIN"/>
    <property type="match status" value="1"/>
</dbReference>
<evidence type="ECO:0000313" key="2">
    <source>
        <dbReference type="Proteomes" id="UP000198282"/>
    </source>
</evidence>
<dbReference type="OrthoDB" id="5638018at2"/>
<organism evidence="1 2">
    <name type="scientific">Streptosporangium subroseum</name>
    <dbReference type="NCBI Taxonomy" id="106412"/>
    <lineage>
        <taxon>Bacteria</taxon>
        <taxon>Bacillati</taxon>
        <taxon>Actinomycetota</taxon>
        <taxon>Actinomycetes</taxon>
        <taxon>Streptosporangiales</taxon>
        <taxon>Streptosporangiaceae</taxon>
        <taxon>Streptosporangium</taxon>
    </lineage>
</organism>
<dbReference type="RefSeq" id="WP_089211757.1">
    <property type="nucleotide sequence ID" value="NZ_FZOD01000053.1"/>
</dbReference>
<name>A0A239N8Y1_9ACTN</name>
<keyword evidence="2" id="KW-1185">Reference proteome</keyword>
<gene>
    <name evidence="1" type="ORF">SAMN05216276_105323</name>
</gene>
<protein>
    <submittedName>
        <fullName evidence="1">Uncharacterized conserved protein, DUF952 family</fullName>
    </submittedName>
</protein>
<reference evidence="1 2" key="1">
    <citation type="submission" date="2017-06" db="EMBL/GenBank/DDBJ databases">
        <authorList>
            <person name="Kim H.J."/>
            <person name="Triplett B.A."/>
        </authorList>
    </citation>
    <scope>NUCLEOTIDE SEQUENCE [LARGE SCALE GENOMIC DNA]</scope>
    <source>
        <strain evidence="1 2">CGMCC 4.2132</strain>
    </source>
</reference>
<evidence type="ECO:0000313" key="1">
    <source>
        <dbReference type="EMBL" id="SNT51190.1"/>
    </source>
</evidence>
<dbReference type="Proteomes" id="UP000198282">
    <property type="component" value="Unassembled WGS sequence"/>
</dbReference>
<dbReference type="PANTHER" id="PTHR34129:SF1">
    <property type="entry name" value="DUF952 DOMAIN-CONTAINING PROTEIN"/>
    <property type="match status" value="1"/>
</dbReference>
<dbReference type="AlphaFoldDB" id="A0A239N8Y1"/>
<proteinExistence type="predicted"/>